<keyword evidence="4" id="KW-1185">Reference proteome</keyword>
<name>A0A8J3ASG0_9BACI</name>
<evidence type="ECO:0000313" key="4">
    <source>
        <dbReference type="Proteomes" id="UP000626244"/>
    </source>
</evidence>
<dbReference type="AlphaFoldDB" id="A0A8J3ASG0"/>
<dbReference type="Proteomes" id="UP000626244">
    <property type="component" value="Unassembled WGS sequence"/>
</dbReference>
<accession>A0A8J3ASG0</accession>
<gene>
    <name evidence="3" type="ORF">GCM10007380_29790</name>
</gene>
<keyword evidence="2" id="KW-0732">Signal</keyword>
<feature type="signal peptide" evidence="2">
    <location>
        <begin position="1"/>
        <end position="25"/>
    </location>
</feature>
<comment type="caution">
    <text evidence="3">The sequence shown here is derived from an EMBL/GenBank/DDBJ whole genome shotgun (WGS) entry which is preliminary data.</text>
</comment>
<feature type="compositionally biased region" description="Polar residues" evidence="1">
    <location>
        <begin position="180"/>
        <end position="204"/>
    </location>
</feature>
<dbReference type="EMBL" id="BMHB01000001">
    <property type="protein sequence ID" value="GGI15791.1"/>
    <property type="molecule type" value="Genomic_DNA"/>
</dbReference>
<organism evidence="3 4">
    <name type="scientific">Gottfriedia solisilvae</name>
    <dbReference type="NCBI Taxonomy" id="1516104"/>
    <lineage>
        <taxon>Bacteria</taxon>
        <taxon>Bacillati</taxon>
        <taxon>Bacillota</taxon>
        <taxon>Bacilli</taxon>
        <taxon>Bacillales</taxon>
        <taxon>Bacillaceae</taxon>
        <taxon>Gottfriedia</taxon>
    </lineage>
</organism>
<feature type="compositionally biased region" description="Basic and acidic residues" evidence="1">
    <location>
        <begin position="212"/>
        <end position="221"/>
    </location>
</feature>
<proteinExistence type="predicted"/>
<dbReference type="OrthoDB" id="2882482at2"/>
<sequence>MKVRIRKIILLPCLCCMAFYGGSQLVGNTEASFSSQASPDSITMSAAFVFPATIRQLEVGAQRIANSMEHDFKSINATSPEATIEELHKKLAEITAIKQDLTLQLGTLLDLYEEVSMYYKEIQNQEGINLHTFDYVSEGYKNVDGILNEVQAAIDFHQIDVIHSSILIQIQKLEEKEQTSMEQTQSNQQLENSEAQDNGSTNLDNDGEVTADEEKTMEHSK</sequence>
<dbReference type="RefSeq" id="WP_087999603.1">
    <property type="nucleotide sequence ID" value="NZ_BMHB01000001.1"/>
</dbReference>
<evidence type="ECO:0008006" key="5">
    <source>
        <dbReference type="Google" id="ProtNLM"/>
    </source>
</evidence>
<evidence type="ECO:0000256" key="1">
    <source>
        <dbReference type="SAM" id="MobiDB-lite"/>
    </source>
</evidence>
<feature type="region of interest" description="Disordered" evidence="1">
    <location>
        <begin position="177"/>
        <end position="221"/>
    </location>
</feature>
<reference evidence="4" key="1">
    <citation type="journal article" date="2019" name="Int. J. Syst. Evol. Microbiol.">
        <title>The Global Catalogue of Microorganisms (GCM) 10K type strain sequencing project: providing services to taxonomists for standard genome sequencing and annotation.</title>
        <authorList>
            <consortium name="The Broad Institute Genomics Platform"/>
            <consortium name="The Broad Institute Genome Sequencing Center for Infectious Disease"/>
            <person name="Wu L."/>
            <person name="Ma J."/>
        </authorList>
    </citation>
    <scope>NUCLEOTIDE SEQUENCE [LARGE SCALE GENOMIC DNA]</scope>
    <source>
        <strain evidence="4">CGMCC 1.14993</strain>
    </source>
</reference>
<evidence type="ECO:0000256" key="2">
    <source>
        <dbReference type="SAM" id="SignalP"/>
    </source>
</evidence>
<feature type="chain" id="PRO_5038897062" description="DUF4047 domain-containing protein" evidence="2">
    <location>
        <begin position="26"/>
        <end position="221"/>
    </location>
</feature>
<protein>
    <recommendedName>
        <fullName evidence="5">DUF4047 domain-containing protein</fullName>
    </recommendedName>
</protein>
<evidence type="ECO:0000313" key="3">
    <source>
        <dbReference type="EMBL" id="GGI15791.1"/>
    </source>
</evidence>